<feature type="signal peptide" evidence="1">
    <location>
        <begin position="1"/>
        <end position="31"/>
    </location>
</feature>
<evidence type="ECO:0000313" key="2">
    <source>
        <dbReference type="EMBL" id="MBI4922667.1"/>
    </source>
</evidence>
<comment type="caution">
    <text evidence="2">The sequence shown here is derived from an EMBL/GenBank/DDBJ whole genome shotgun (WGS) entry which is preliminary data.</text>
</comment>
<dbReference type="AlphaFoldDB" id="A0A933L3U5"/>
<organism evidence="2 3">
    <name type="scientific">Devosia nanyangense</name>
    <dbReference type="NCBI Taxonomy" id="1228055"/>
    <lineage>
        <taxon>Bacteria</taxon>
        <taxon>Pseudomonadati</taxon>
        <taxon>Pseudomonadota</taxon>
        <taxon>Alphaproteobacteria</taxon>
        <taxon>Hyphomicrobiales</taxon>
        <taxon>Devosiaceae</taxon>
        <taxon>Devosia</taxon>
    </lineage>
</organism>
<proteinExistence type="predicted"/>
<sequence>MNRAGHIVRAVATAIVLGVMFVIALASLASAAPPRDVWPADVYYAHVDVAYDVPGLDPCAKASCSHADRHGCSMNPGGSGCCQTSATQPAPLLIATIGVTAADWLPSTSDAIAGFDPQVGRRPPRIVI</sequence>
<name>A0A933L3U5_9HYPH</name>
<dbReference type="Proteomes" id="UP000782610">
    <property type="component" value="Unassembled WGS sequence"/>
</dbReference>
<protein>
    <recommendedName>
        <fullName evidence="4">DUF3551 domain-containing protein</fullName>
    </recommendedName>
</protein>
<accession>A0A933L3U5</accession>
<feature type="chain" id="PRO_5037542241" description="DUF3551 domain-containing protein" evidence="1">
    <location>
        <begin position="32"/>
        <end position="128"/>
    </location>
</feature>
<gene>
    <name evidence="2" type="ORF">HY834_13050</name>
</gene>
<evidence type="ECO:0008006" key="4">
    <source>
        <dbReference type="Google" id="ProtNLM"/>
    </source>
</evidence>
<evidence type="ECO:0000256" key="1">
    <source>
        <dbReference type="SAM" id="SignalP"/>
    </source>
</evidence>
<keyword evidence="1" id="KW-0732">Signal</keyword>
<dbReference type="EMBL" id="JACRAF010000036">
    <property type="protein sequence ID" value="MBI4922667.1"/>
    <property type="molecule type" value="Genomic_DNA"/>
</dbReference>
<evidence type="ECO:0000313" key="3">
    <source>
        <dbReference type="Proteomes" id="UP000782610"/>
    </source>
</evidence>
<reference evidence="2" key="1">
    <citation type="submission" date="2020-07" db="EMBL/GenBank/DDBJ databases">
        <title>Huge and variable diversity of episymbiotic CPR bacteria and DPANN archaea in groundwater ecosystems.</title>
        <authorList>
            <person name="He C.Y."/>
            <person name="Keren R."/>
            <person name="Whittaker M."/>
            <person name="Farag I.F."/>
            <person name="Doudna J."/>
            <person name="Cate J.H.D."/>
            <person name="Banfield J.F."/>
        </authorList>
    </citation>
    <scope>NUCLEOTIDE SEQUENCE</scope>
    <source>
        <strain evidence="2">NC_groundwater_1586_Pr3_B-0.1um_66_15</strain>
    </source>
</reference>